<organism evidence="2 3">
    <name type="scientific">Alkalicoccobacillus murimartini</name>
    <dbReference type="NCBI Taxonomy" id="171685"/>
    <lineage>
        <taxon>Bacteria</taxon>
        <taxon>Bacillati</taxon>
        <taxon>Bacillota</taxon>
        <taxon>Bacilli</taxon>
        <taxon>Bacillales</taxon>
        <taxon>Bacillaceae</taxon>
        <taxon>Alkalicoccobacillus</taxon>
    </lineage>
</organism>
<reference evidence="2 3" key="1">
    <citation type="submission" date="2023-07" db="EMBL/GenBank/DDBJ databases">
        <title>Genomic Encyclopedia of Type Strains, Phase IV (KMG-IV): sequencing the most valuable type-strain genomes for metagenomic binning, comparative biology and taxonomic classification.</title>
        <authorList>
            <person name="Goeker M."/>
        </authorList>
    </citation>
    <scope>NUCLEOTIDE SEQUENCE [LARGE SCALE GENOMIC DNA]</scope>
    <source>
        <strain evidence="2 3">DSM 19154</strain>
    </source>
</reference>
<accession>A0ABT9YDV8</accession>
<evidence type="ECO:0000313" key="2">
    <source>
        <dbReference type="EMBL" id="MDQ0206031.1"/>
    </source>
</evidence>
<keyword evidence="1" id="KW-0812">Transmembrane</keyword>
<feature type="transmembrane region" description="Helical" evidence="1">
    <location>
        <begin position="38"/>
        <end position="57"/>
    </location>
</feature>
<dbReference type="Proteomes" id="UP001225034">
    <property type="component" value="Unassembled WGS sequence"/>
</dbReference>
<sequence length="62" mass="7017">MTNKMIACVYVVIVMITVSSGIYHFYVNPIQTNTFRTIGFINVIVVSGLMITLYKNINKQNS</sequence>
<keyword evidence="1" id="KW-1133">Transmembrane helix</keyword>
<evidence type="ECO:0000256" key="1">
    <source>
        <dbReference type="SAM" id="Phobius"/>
    </source>
</evidence>
<protein>
    <submittedName>
        <fullName evidence="2">Uncharacterized protein</fullName>
    </submittedName>
</protein>
<name>A0ABT9YDV8_9BACI</name>
<keyword evidence="3" id="KW-1185">Reference proteome</keyword>
<evidence type="ECO:0000313" key="3">
    <source>
        <dbReference type="Proteomes" id="UP001225034"/>
    </source>
</evidence>
<dbReference type="EMBL" id="JAUSUA010000001">
    <property type="protein sequence ID" value="MDQ0206031.1"/>
    <property type="molecule type" value="Genomic_DNA"/>
</dbReference>
<proteinExistence type="predicted"/>
<gene>
    <name evidence="2" type="ORF">J2S05_000805</name>
</gene>
<comment type="caution">
    <text evidence="2">The sequence shown here is derived from an EMBL/GenBank/DDBJ whole genome shotgun (WGS) entry which is preliminary data.</text>
</comment>
<keyword evidence="1" id="KW-0472">Membrane</keyword>
<feature type="transmembrane region" description="Helical" evidence="1">
    <location>
        <begin position="7"/>
        <end position="26"/>
    </location>
</feature>